<evidence type="ECO:0000313" key="2">
    <source>
        <dbReference type="EMBL" id="QJA50083.1"/>
    </source>
</evidence>
<dbReference type="AlphaFoldDB" id="A0A6H1ZQ77"/>
<evidence type="ECO:0000256" key="1">
    <source>
        <dbReference type="SAM" id="MobiDB-lite"/>
    </source>
</evidence>
<gene>
    <name evidence="2" type="ORF">TM448A01604_0004</name>
</gene>
<sequence>MKSKPDAAALRPVLPPPPAGDDAFISEEVAKTLAKIARTDVPVAEILDILSGPSATLTATSRDMRRKLSSALYAILADDETVSMARHLKTMLYRITVELQTRNPIDMDTKDLLAMGNAINRWLVPVQRQAEMPKASTSARGDKNLTVNTQTAHFIVAEAHRERRRLADDARPMKGKTGPEEKRSREERILGGLRPGGYVPIPDSVEDQPLAPMVKRPRLQKNREGQGPADAIDVDALPVDDQTHGPVLVRPDAPTEHPNPF</sequence>
<accession>A0A6H1ZQ77</accession>
<organism evidence="2">
    <name type="scientific">viral metagenome</name>
    <dbReference type="NCBI Taxonomy" id="1070528"/>
    <lineage>
        <taxon>unclassified sequences</taxon>
        <taxon>metagenomes</taxon>
        <taxon>organismal metagenomes</taxon>
    </lineage>
</organism>
<dbReference type="EMBL" id="MT144173">
    <property type="protein sequence ID" value="QJA50083.1"/>
    <property type="molecule type" value="Genomic_DNA"/>
</dbReference>
<reference evidence="2" key="1">
    <citation type="submission" date="2020-03" db="EMBL/GenBank/DDBJ databases">
        <title>The deep terrestrial virosphere.</title>
        <authorList>
            <person name="Holmfeldt K."/>
            <person name="Nilsson E."/>
            <person name="Simone D."/>
            <person name="Lopez-Fernandez M."/>
            <person name="Wu X."/>
            <person name="de Brujin I."/>
            <person name="Lundin D."/>
            <person name="Andersson A."/>
            <person name="Bertilsson S."/>
            <person name="Dopson M."/>
        </authorList>
    </citation>
    <scope>NUCLEOTIDE SEQUENCE</scope>
    <source>
        <strain evidence="2">TM448A01604</strain>
    </source>
</reference>
<feature type="region of interest" description="Disordered" evidence="1">
    <location>
        <begin position="1"/>
        <end position="21"/>
    </location>
</feature>
<proteinExistence type="predicted"/>
<name>A0A6H1ZQ77_9ZZZZ</name>
<feature type="compositionally biased region" description="Basic and acidic residues" evidence="1">
    <location>
        <begin position="165"/>
        <end position="189"/>
    </location>
</feature>
<protein>
    <submittedName>
        <fullName evidence="2">Uncharacterized protein</fullName>
    </submittedName>
</protein>
<feature type="compositionally biased region" description="Low complexity" evidence="1">
    <location>
        <begin position="1"/>
        <end position="12"/>
    </location>
</feature>
<feature type="region of interest" description="Disordered" evidence="1">
    <location>
        <begin position="165"/>
        <end position="261"/>
    </location>
</feature>